<dbReference type="Gene3D" id="3.40.50.150">
    <property type="entry name" value="Vaccinia Virus protein VP39"/>
    <property type="match status" value="2"/>
</dbReference>
<evidence type="ECO:0000313" key="5">
    <source>
        <dbReference type="RefSeq" id="XP_029119094.1"/>
    </source>
</evidence>
<keyword evidence="3" id="KW-0808">Transferase</keyword>
<accession>A0A8N4EWZ6</accession>
<evidence type="ECO:0000313" key="4">
    <source>
        <dbReference type="Proteomes" id="UP000504607"/>
    </source>
</evidence>
<dbReference type="InterPro" id="IPR026113">
    <property type="entry name" value="METTL2/6/8-like"/>
</dbReference>
<comment type="similarity">
    <text evidence="1">Belongs to the methyltransferase superfamily. METL family.</text>
</comment>
<dbReference type="SUPFAM" id="SSF53335">
    <property type="entry name" value="S-adenosyl-L-methionine-dependent methyltransferases"/>
    <property type="match status" value="1"/>
</dbReference>
<dbReference type="PANTHER" id="PTHR22809:SF8">
    <property type="entry name" value="TRNA N(3)-METHYLCYTIDINE METHYLTRANSFERASE"/>
    <property type="match status" value="1"/>
</dbReference>
<evidence type="ECO:0000256" key="1">
    <source>
        <dbReference type="ARBA" id="ARBA00009725"/>
    </source>
</evidence>
<dbReference type="GO" id="GO:0032259">
    <property type="term" value="P:methylation"/>
    <property type="evidence" value="ECO:0007669"/>
    <property type="project" value="UniProtKB-KW"/>
</dbReference>
<gene>
    <name evidence="5" type="primary">LOC105057472</name>
</gene>
<evidence type="ECO:0000256" key="2">
    <source>
        <dbReference type="ARBA" id="ARBA00022603"/>
    </source>
</evidence>
<dbReference type="AlphaFoldDB" id="A0A8N4EWZ6"/>
<keyword evidence="4" id="KW-1185">Reference proteome</keyword>
<name>A0A8N4EWZ6_ELAGV</name>
<dbReference type="Proteomes" id="UP000504607">
    <property type="component" value="Chromosome 1"/>
</dbReference>
<reference evidence="5" key="1">
    <citation type="submission" date="2025-08" db="UniProtKB">
        <authorList>
            <consortium name="RefSeq"/>
        </authorList>
    </citation>
    <scope>IDENTIFICATION</scope>
</reference>
<dbReference type="OrthoDB" id="755250at2759"/>
<dbReference type="RefSeq" id="XP_029119094.1">
    <property type="nucleotide sequence ID" value="XM_029263261.1"/>
</dbReference>
<organism evidence="4 5">
    <name type="scientific">Elaeis guineensis var. tenera</name>
    <name type="common">Oil palm</name>
    <dbReference type="NCBI Taxonomy" id="51953"/>
    <lineage>
        <taxon>Eukaryota</taxon>
        <taxon>Viridiplantae</taxon>
        <taxon>Streptophyta</taxon>
        <taxon>Embryophyta</taxon>
        <taxon>Tracheophyta</taxon>
        <taxon>Spermatophyta</taxon>
        <taxon>Magnoliopsida</taxon>
        <taxon>Liliopsida</taxon>
        <taxon>Arecaceae</taxon>
        <taxon>Arecoideae</taxon>
        <taxon>Cocoseae</taxon>
        <taxon>Elaeidinae</taxon>
        <taxon>Elaeis</taxon>
    </lineage>
</organism>
<dbReference type="InterPro" id="IPR029063">
    <property type="entry name" value="SAM-dependent_MTases_sf"/>
</dbReference>
<evidence type="ECO:0000256" key="3">
    <source>
        <dbReference type="ARBA" id="ARBA00022679"/>
    </source>
</evidence>
<dbReference type="GO" id="GO:0008173">
    <property type="term" value="F:RNA methyltransferase activity"/>
    <property type="evidence" value="ECO:0007669"/>
    <property type="project" value="UniProtKB-ARBA"/>
</dbReference>
<keyword evidence="2" id="KW-0489">Methyltransferase</keyword>
<dbReference type="GO" id="GO:0008757">
    <property type="term" value="F:S-adenosylmethionine-dependent methyltransferase activity"/>
    <property type="evidence" value="ECO:0007669"/>
    <property type="project" value="UniProtKB-ARBA"/>
</dbReference>
<sequence length="258" mass="29085">MRTLERGAKGEPEMSSALHLLHRHCCQRLLSPLRLGGALPVDVALSSASLQAFHLLERPGDPKYQKHERNPIKYWNTFYKNHQDKFFKDRHYLEKDWGHHFLLSGEKGQASTHPKVVLEVDLCSVHVGCGAGNTLFPLLAAFPDVFVHARDFSPFAIALVKIFMLSAVSPMKMPLALQNVRNVLKPSGTLLFRDYAMGDFAQDKLAKKGQIISNNFYVRGDGTCAFYFSEDSLSTLFERNGFNTVEVSVYCKQIVNHS</sequence>
<proteinExistence type="inferred from homology"/>
<dbReference type="PANTHER" id="PTHR22809">
    <property type="entry name" value="METHYLTRANSFERASE-RELATED"/>
    <property type="match status" value="1"/>
</dbReference>
<protein>
    <submittedName>
        <fullName evidence="5">Methyltransferase-like protein 6 isoform X1</fullName>
    </submittedName>
</protein>